<name>A0AAD4NLT0_9BILA</name>
<reference evidence="3" key="1">
    <citation type="submission" date="2022-01" db="EMBL/GenBank/DDBJ databases">
        <title>Genome Sequence Resource for Two Populations of Ditylenchus destructor, the Migratory Endoparasitic Phytonematode.</title>
        <authorList>
            <person name="Zhang H."/>
            <person name="Lin R."/>
            <person name="Xie B."/>
        </authorList>
    </citation>
    <scope>NUCLEOTIDE SEQUENCE</scope>
    <source>
        <strain evidence="3">BazhouSP</strain>
    </source>
</reference>
<dbReference type="EMBL" id="JAKKPZ010000001">
    <property type="protein sequence ID" value="KAI1729313.1"/>
    <property type="molecule type" value="Genomic_DNA"/>
</dbReference>
<feature type="compositionally biased region" description="Polar residues" evidence="1">
    <location>
        <begin position="85"/>
        <end position="104"/>
    </location>
</feature>
<feature type="region of interest" description="Disordered" evidence="1">
    <location>
        <begin position="71"/>
        <end position="104"/>
    </location>
</feature>
<evidence type="ECO:0000313" key="4">
    <source>
        <dbReference type="Proteomes" id="UP001201812"/>
    </source>
</evidence>
<feature type="chain" id="PRO_5041924699" evidence="2">
    <location>
        <begin position="24"/>
        <end position="170"/>
    </location>
</feature>
<evidence type="ECO:0000256" key="1">
    <source>
        <dbReference type="SAM" id="MobiDB-lite"/>
    </source>
</evidence>
<comment type="caution">
    <text evidence="3">The sequence shown here is derived from an EMBL/GenBank/DDBJ whole genome shotgun (WGS) entry which is preliminary data.</text>
</comment>
<dbReference type="AlphaFoldDB" id="A0AAD4NLT0"/>
<feature type="signal peptide" evidence="2">
    <location>
        <begin position="1"/>
        <end position="23"/>
    </location>
</feature>
<sequence>MIVNPEFLNFLCIFAIVFAVADCQNYESTTPPAVNFDVATNSTLTISISNFTTTETTTETVQVMTKDASIIPTTSTDNPPEAISIPSNTPSATPSNTQSNGSEITKNLESYSSGLTPELMRLLDEPVENPRAEPILPFETNYAVAFPRIEVPAKSPDRTQTVNNEVQGQG</sequence>
<organism evidence="3 4">
    <name type="scientific">Ditylenchus destructor</name>
    <dbReference type="NCBI Taxonomy" id="166010"/>
    <lineage>
        <taxon>Eukaryota</taxon>
        <taxon>Metazoa</taxon>
        <taxon>Ecdysozoa</taxon>
        <taxon>Nematoda</taxon>
        <taxon>Chromadorea</taxon>
        <taxon>Rhabditida</taxon>
        <taxon>Tylenchina</taxon>
        <taxon>Tylenchomorpha</taxon>
        <taxon>Sphaerularioidea</taxon>
        <taxon>Anguinidae</taxon>
        <taxon>Anguininae</taxon>
        <taxon>Ditylenchus</taxon>
    </lineage>
</organism>
<dbReference type="Proteomes" id="UP001201812">
    <property type="component" value="Unassembled WGS sequence"/>
</dbReference>
<keyword evidence="4" id="KW-1185">Reference proteome</keyword>
<gene>
    <name evidence="3" type="ORF">DdX_01545</name>
</gene>
<proteinExistence type="predicted"/>
<protein>
    <submittedName>
        <fullName evidence="3">Uncharacterized protein</fullName>
    </submittedName>
</protein>
<accession>A0AAD4NLT0</accession>
<evidence type="ECO:0000256" key="2">
    <source>
        <dbReference type="SAM" id="SignalP"/>
    </source>
</evidence>
<evidence type="ECO:0000313" key="3">
    <source>
        <dbReference type="EMBL" id="KAI1729313.1"/>
    </source>
</evidence>
<keyword evidence="2" id="KW-0732">Signal</keyword>